<evidence type="ECO:0000259" key="1">
    <source>
        <dbReference type="Pfam" id="PF14065"/>
    </source>
</evidence>
<dbReference type="Pfam" id="PF14065">
    <property type="entry name" value="Pvc16_N"/>
    <property type="match status" value="1"/>
</dbReference>
<name>A0A845AQW1_9SPHN</name>
<dbReference type="EMBL" id="WTYE01000001">
    <property type="protein sequence ID" value="MXP34035.1"/>
    <property type="molecule type" value="Genomic_DNA"/>
</dbReference>
<proteinExistence type="predicted"/>
<comment type="caution">
    <text evidence="2">The sequence shown here is derived from an EMBL/GenBank/DDBJ whole genome shotgun (WGS) entry which is preliminary data.</text>
</comment>
<dbReference type="Proteomes" id="UP000446786">
    <property type="component" value="Unassembled WGS sequence"/>
</dbReference>
<evidence type="ECO:0000313" key="2">
    <source>
        <dbReference type="EMBL" id="MXP31275.1"/>
    </source>
</evidence>
<sequence length="204" mass="22096">MAQVAAVHWLGESIVQLLRTRRDLGAAAGTLGPVPSNLDITQHTIAKLSTAAIPTTGLGLVCYNMTFSDHRAGASRTPAAPPRAEIALELMYMLVSWSAKSEEEQANLVWAMLELSSLSVLDASTLKGGTVWENGEKVQIAPEPQPPEEQFKLWDALGQKYRMSTAFRARVLRIRGPREPDHPSVVASRFNLADEAAVLAGEPV</sequence>
<evidence type="ECO:0000313" key="3">
    <source>
        <dbReference type="EMBL" id="MXP34035.1"/>
    </source>
</evidence>
<gene>
    <name evidence="2" type="ORF">GRI94_05480</name>
    <name evidence="3" type="ORF">GRI94_19570</name>
</gene>
<reference evidence="2 4" key="1">
    <citation type="submission" date="2019-12" db="EMBL/GenBank/DDBJ databases">
        <title>Genomic-based taxomic classification of the family Erythrobacteraceae.</title>
        <authorList>
            <person name="Xu L."/>
        </authorList>
    </citation>
    <scope>NUCLEOTIDE SEQUENCE [LARGE SCALE GENOMIC DNA]</scope>
    <source>
        <strain evidence="2 4">JCM 16677</strain>
    </source>
</reference>
<dbReference type="RefSeq" id="WP_160778736.1">
    <property type="nucleotide sequence ID" value="NZ_BAAAZF010000001.1"/>
</dbReference>
<dbReference type="OrthoDB" id="7605070at2"/>
<feature type="domain" description="Pvc16 N-terminal" evidence="1">
    <location>
        <begin position="35"/>
        <end position="187"/>
    </location>
</feature>
<accession>A0A845AQW1</accession>
<evidence type="ECO:0000313" key="4">
    <source>
        <dbReference type="Proteomes" id="UP000446786"/>
    </source>
</evidence>
<dbReference type="EMBL" id="WTYE01000001">
    <property type="protein sequence ID" value="MXP31275.1"/>
    <property type="molecule type" value="Genomic_DNA"/>
</dbReference>
<organism evidence="2 4">
    <name type="scientific">Parerythrobacter jejuensis</name>
    <dbReference type="NCBI Taxonomy" id="795812"/>
    <lineage>
        <taxon>Bacteria</taxon>
        <taxon>Pseudomonadati</taxon>
        <taxon>Pseudomonadota</taxon>
        <taxon>Alphaproteobacteria</taxon>
        <taxon>Sphingomonadales</taxon>
        <taxon>Erythrobacteraceae</taxon>
        <taxon>Parerythrobacter</taxon>
    </lineage>
</organism>
<protein>
    <submittedName>
        <fullName evidence="2">DUF4255 domain-containing protein</fullName>
    </submittedName>
</protein>
<keyword evidence="4" id="KW-1185">Reference proteome</keyword>
<dbReference type="InterPro" id="IPR025351">
    <property type="entry name" value="Pvc16_N"/>
</dbReference>
<dbReference type="AlphaFoldDB" id="A0A845AQW1"/>